<feature type="compositionally biased region" description="Low complexity" evidence="1">
    <location>
        <begin position="270"/>
        <end position="282"/>
    </location>
</feature>
<keyword evidence="3" id="KW-1185">Reference proteome</keyword>
<dbReference type="Pfam" id="PF09533">
    <property type="entry name" value="DUF2380"/>
    <property type="match status" value="1"/>
</dbReference>
<dbReference type="InterPro" id="IPR011755">
    <property type="entry name" value="CHP02269_MYXXA"/>
</dbReference>
<evidence type="ECO:0000313" key="3">
    <source>
        <dbReference type="Proteomes" id="UP001165488"/>
    </source>
</evidence>
<name>A0ABS9UU14_9BACT</name>
<keyword evidence="2" id="KW-0449">Lipoprotein</keyword>
<protein>
    <submittedName>
        <fullName evidence="2">TIGR02269 family lipoprotein</fullName>
    </submittedName>
</protein>
<dbReference type="PROSITE" id="PS51257">
    <property type="entry name" value="PROKAR_LIPOPROTEIN"/>
    <property type="match status" value="1"/>
</dbReference>
<comment type="caution">
    <text evidence="2">The sequence shown here is derived from an EMBL/GenBank/DDBJ whole genome shotgun (WGS) entry which is preliminary data.</text>
</comment>
<sequence>MKRKIGAVCLTVSMMMLVFSCMDREDVLQLEQDAASEIKGVKQWFDINKVSLNKEGSDVRAREMSKELILPFFEKEPDWSKFSEYHFRDGRKVYEIHLKNLSGIMPKGFFEEYGNSGSDLVEESLLFVEQPGMEEGYSVLVARYFSYGEKSKGMTYHRIPSGWSGRIDMFSYDERHLRSFEVDEGKIVSHITYQTEEEKKRIGRENALVVCSGYWVDFPYYGISGGVGSSASVYVTECTDVPTGGGGSFGYPSNEGGGGSSGFGDGSGSGSSTSTPCNNTNNFSDHCIPVPESLEDYIESISDPAEKREAQLDYLRSHGGKDLVEIIEGLMNTSGLTVGDVIEINKLVNKFYLQQKGLFIMAIFSPENVGTILTFALANPNLTSTARNKTFQLFSRHATYGKNIVYKSLTSSNFRNNLILKTGMNPSNAQAHHVFPQASEFANFFTSKGINVHSPAYGAWWPTASHQANAYAYNQAWRVFINSNPNATSVQILQFARSIMGEYGIAIMF</sequence>
<dbReference type="Proteomes" id="UP001165488">
    <property type="component" value="Unassembled WGS sequence"/>
</dbReference>
<organism evidence="2 3">
    <name type="scientific">Belliella calami</name>
    <dbReference type="NCBI Taxonomy" id="2923436"/>
    <lineage>
        <taxon>Bacteria</taxon>
        <taxon>Pseudomonadati</taxon>
        <taxon>Bacteroidota</taxon>
        <taxon>Cytophagia</taxon>
        <taxon>Cytophagales</taxon>
        <taxon>Cyclobacteriaceae</taxon>
        <taxon>Belliella</taxon>
    </lineage>
</organism>
<dbReference type="RefSeq" id="WP_241276483.1">
    <property type="nucleotide sequence ID" value="NZ_JAKZGS010000024.1"/>
</dbReference>
<evidence type="ECO:0000256" key="1">
    <source>
        <dbReference type="SAM" id="MobiDB-lite"/>
    </source>
</evidence>
<feature type="region of interest" description="Disordered" evidence="1">
    <location>
        <begin position="245"/>
        <end position="282"/>
    </location>
</feature>
<feature type="compositionally biased region" description="Gly residues" evidence="1">
    <location>
        <begin position="245"/>
        <end position="269"/>
    </location>
</feature>
<gene>
    <name evidence="2" type="ORF">MM236_18480</name>
</gene>
<accession>A0ABS9UU14</accession>
<dbReference type="EMBL" id="JAKZGS010000024">
    <property type="protein sequence ID" value="MCH7399988.1"/>
    <property type="molecule type" value="Genomic_DNA"/>
</dbReference>
<evidence type="ECO:0000313" key="2">
    <source>
        <dbReference type="EMBL" id="MCH7399988.1"/>
    </source>
</evidence>
<reference evidence="2" key="1">
    <citation type="submission" date="2022-03" db="EMBL/GenBank/DDBJ databases">
        <title>De novo assembled genomes of Belliella spp. (Cyclobacteriaceae) strains.</title>
        <authorList>
            <person name="Szabo A."/>
            <person name="Korponai K."/>
            <person name="Felfoldi T."/>
        </authorList>
    </citation>
    <scope>NUCLEOTIDE SEQUENCE</scope>
    <source>
        <strain evidence="2">DSM 107340</strain>
    </source>
</reference>
<proteinExistence type="predicted"/>